<sequence>MVPVVAGLAVLAAAVMGGCESDELEAAMAEPAATVTSLAPVCAQEAKPVALPGSFPSQAALPDTYVVTRVEARSQGRTVVTAVSPKPFAQTLADMQKAYATRGWTASEGEVEERDAESNFSGNGLRGRWAVREMPECTGNTSVSVLIGK</sequence>
<gene>
    <name evidence="1" type="ORF">GCM10009740_12000</name>
</gene>
<keyword evidence="2" id="KW-1185">Reference proteome</keyword>
<accession>A0ABN2TXE6</accession>
<organism evidence="1 2">
    <name type="scientific">Terrabacter terrae</name>
    <dbReference type="NCBI Taxonomy" id="318434"/>
    <lineage>
        <taxon>Bacteria</taxon>
        <taxon>Bacillati</taxon>
        <taxon>Actinomycetota</taxon>
        <taxon>Actinomycetes</taxon>
        <taxon>Micrococcales</taxon>
        <taxon>Intrasporangiaceae</taxon>
        <taxon>Terrabacter</taxon>
    </lineage>
</organism>
<proteinExistence type="predicted"/>
<comment type="caution">
    <text evidence="1">The sequence shown here is derived from an EMBL/GenBank/DDBJ whole genome shotgun (WGS) entry which is preliminary data.</text>
</comment>
<evidence type="ECO:0000313" key="1">
    <source>
        <dbReference type="EMBL" id="GAA2024155.1"/>
    </source>
</evidence>
<evidence type="ECO:0008006" key="3">
    <source>
        <dbReference type="Google" id="ProtNLM"/>
    </source>
</evidence>
<name>A0ABN2TXE6_9MICO</name>
<protein>
    <recommendedName>
        <fullName evidence="3">Lipoprotein</fullName>
    </recommendedName>
</protein>
<evidence type="ECO:0000313" key="2">
    <source>
        <dbReference type="Proteomes" id="UP001501285"/>
    </source>
</evidence>
<dbReference type="Proteomes" id="UP001501285">
    <property type="component" value="Unassembled WGS sequence"/>
</dbReference>
<reference evidence="1 2" key="1">
    <citation type="journal article" date="2019" name="Int. J. Syst. Evol. Microbiol.">
        <title>The Global Catalogue of Microorganisms (GCM) 10K type strain sequencing project: providing services to taxonomists for standard genome sequencing and annotation.</title>
        <authorList>
            <consortium name="The Broad Institute Genomics Platform"/>
            <consortium name="The Broad Institute Genome Sequencing Center for Infectious Disease"/>
            <person name="Wu L."/>
            <person name="Ma J."/>
        </authorList>
    </citation>
    <scope>NUCLEOTIDE SEQUENCE [LARGE SCALE GENOMIC DNA]</scope>
    <source>
        <strain evidence="1 2">JCM 14283</strain>
    </source>
</reference>
<dbReference type="EMBL" id="BAAANB010000003">
    <property type="protein sequence ID" value="GAA2024155.1"/>
    <property type="molecule type" value="Genomic_DNA"/>
</dbReference>